<reference evidence="4 5" key="1">
    <citation type="submission" date="2019-08" db="EMBL/GenBank/DDBJ databases">
        <title>Draft genome sequences of two oriental melons (Cucumis melo L. var makuwa).</title>
        <authorList>
            <person name="Kwon S.-Y."/>
        </authorList>
    </citation>
    <scope>NUCLEOTIDE SEQUENCE [LARGE SCALE GENOMIC DNA]</scope>
    <source>
        <strain evidence="5">cv. Chang Bougi</strain>
        <strain evidence="4">cv. SW 3</strain>
        <tissue evidence="3">Leaf</tissue>
    </source>
</reference>
<dbReference type="AlphaFoldDB" id="A0A5D3DZB0"/>
<protein>
    <submittedName>
        <fullName evidence="3">Uncharacterized protein</fullName>
    </submittedName>
</protein>
<gene>
    <name evidence="3" type="ORF">E5676_scaffold120G00410</name>
    <name evidence="2" type="ORF">E6C27_scaffold62G00990</name>
</gene>
<dbReference type="Proteomes" id="UP000321393">
    <property type="component" value="Unassembled WGS sequence"/>
</dbReference>
<dbReference type="Proteomes" id="UP000321947">
    <property type="component" value="Unassembled WGS sequence"/>
</dbReference>
<evidence type="ECO:0000256" key="1">
    <source>
        <dbReference type="SAM" id="MobiDB-lite"/>
    </source>
</evidence>
<evidence type="ECO:0000313" key="4">
    <source>
        <dbReference type="Proteomes" id="UP000321393"/>
    </source>
</evidence>
<feature type="region of interest" description="Disordered" evidence="1">
    <location>
        <begin position="178"/>
        <end position="225"/>
    </location>
</feature>
<evidence type="ECO:0000313" key="2">
    <source>
        <dbReference type="EMBL" id="KAA0066004.1"/>
    </source>
</evidence>
<accession>A0A5D3DZB0</accession>
<evidence type="ECO:0000313" key="5">
    <source>
        <dbReference type="Proteomes" id="UP000321947"/>
    </source>
</evidence>
<evidence type="ECO:0000313" key="3">
    <source>
        <dbReference type="EMBL" id="TYK28952.1"/>
    </source>
</evidence>
<organism evidence="3 5">
    <name type="scientific">Cucumis melo var. makuwa</name>
    <name type="common">Oriental melon</name>
    <dbReference type="NCBI Taxonomy" id="1194695"/>
    <lineage>
        <taxon>Eukaryota</taxon>
        <taxon>Viridiplantae</taxon>
        <taxon>Streptophyta</taxon>
        <taxon>Embryophyta</taxon>
        <taxon>Tracheophyta</taxon>
        <taxon>Spermatophyta</taxon>
        <taxon>Magnoliopsida</taxon>
        <taxon>eudicotyledons</taxon>
        <taxon>Gunneridae</taxon>
        <taxon>Pentapetalae</taxon>
        <taxon>rosids</taxon>
        <taxon>fabids</taxon>
        <taxon>Cucurbitales</taxon>
        <taxon>Cucurbitaceae</taxon>
        <taxon>Benincaseae</taxon>
        <taxon>Cucumis</taxon>
    </lineage>
</organism>
<sequence length="225" mass="24997">MPNRRLHQCFIDFKDCSVTFPCPSLKVSSIHLHIQARKLHQHFLIFKLKGFIDASSYSSSKPSSTLPHILVQKLCLPQVKKKVIVAFSSTSSNASSMKMRLRLLSKMSMHREDLHLQYVAAENLQYVGVDRTFISNMLQPRSRHLKYATYISASNSPNDDGAILEDDDGATLLLHLQDDNGGVTSPPSLQDEDDGAALPPPLQKDNGAAPRRLRWGSSTSAASIR</sequence>
<proteinExistence type="predicted"/>
<name>A0A5D3DZB0_CUCMM</name>
<comment type="caution">
    <text evidence="3">The sequence shown here is derived from an EMBL/GenBank/DDBJ whole genome shotgun (WGS) entry which is preliminary data.</text>
</comment>
<dbReference type="EMBL" id="SSTE01000977">
    <property type="protein sequence ID" value="KAA0066004.1"/>
    <property type="molecule type" value="Genomic_DNA"/>
</dbReference>
<feature type="compositionally biased region" description="Polar residues" evidence="1">
    <location>
        <begin position="216"/>
        <end position="225"/>
    </location>
</feature>
<dbReference type="EMBL" id="SSTD01001877">
    <property type="protein sequence ID" value="TYK28952.1"/>
    <property type="molecule type" value="Genomic_DNA"/>
</dbReference>